<dbReference type="GO" id="GO:0003700">
    <property type="term" value="F:DNA-binding transcription factor activity"/>
    <property type="evidence" value="ECO:0007669"/>
    <property type="project" value="InterPro"/>
</dbReference>
<dbReference type="InterPro" id="IPR000524">
    <property type="entry name" value="Tscrpt_reg_HTH_GntR"/>
</dbReference>
<reference evidence="5 6" key="1">
    <citation type="submission" date="2017-12" db="EMBL/GenBank/DDBJ databases">
        <title>Taxonomic description and draft genome of Pradoshia cofamensis Gen. nov., sp. nov., a thermotolerant bacillale isolated from anterior gut of earthworm Eisenia fetida.</title>
        <authorList>
            <person name="Saha T."/>
            <person name="Chakraborty R."/>
        </authorList>
    </citation>
    <scope>NUCLEOTIDE SEQUENCE [LARGE SCALE GENOMIC DNA]</scope>
    <source>
        <strain evidence="5 6">EAG3</strain>
    </source>
</reference>
<dbReference type="GO" id="GO:0003677">
    <property type="term" value="F:DNA binding"/>
    <property type="evidence" value="ECO:0007669"/>
    <property type="project" value="UniProtKB-KW"/>
</dbReference>
<protein>
    <submittedName>
        <fullName evidence="5">GntR family transcriptional regulator</fullName>
    </submittedName>
</protein>
<keyword evidence="1" id="KW-0805">Transcription regulation</keyword>
<proteinExistence type="predicted"/>
<dbReference type="InterPro" id="IPR036390">
    <property type="entry name" value="WH_DNA-bd_sf"/>
</dbReference>
<keyword evidence="3" id="KW-0804">Transcription</keyword>
<evidence type="ECO:0000256" key="1">
    <source>
        <dbReference type="ARBA" id="ARBA00023015"/>
    </source>
</evidence>
<dbReference type="CDD" id="cd07377">
    <property type="entry name" value="WHTH_GntR"/>
    <property type="match status" value="1"/>
</dbReference>
<dbReference type="SUPFAM" id="SSF48008">
    <property type="entry name" value="GntR ligand-binding domain-like"/>
    <property type="match status" value="1"/>
</dbReference>
<comment type="caution">
    <text evidence="5">The sequence shown here is derived from an EMBL/GenBank/DDBJ whole genome shotgun (WGS) entry which is preliminary data.</text>
</comment>
<dbReference type="Pfam" id="PF00392">
    <property type="entry name" value="GntR"/>
    <property type="match status" value="1"/>
</dbReference>
<evidence type="ECO:0000313" key="5">
    <source>
        <dbReference type="EMBL" id="PQD96666.1"/>
    </source>
</evidence>
<evidence type="ECO:0000256" key="2">
    <source>
        <dbReference type="ARBA" id="ARBA00023125"/>
    </source>
</evidence>
<keyword evidence="6" id="KW-1185">Reference proteome</keyword>
<feature type="domain" description="HTH gntR-type" evidence="4">
    <location>
        <begin position="1"/>
        <end position="68"/>
    </location>
</feature>
<dbReference type="EMBL" id="PKOZ01000001">
    <property type="protein sequence ID" value="PQD96666.1"/>
    <property type="molecule type" value="Genomic_DNA"/>
</dbReference>
<dbReference type="Gene3D" id="1.10.10.10">
    <property type="entry name" value="Winged helix-like DNA-binding domain superfamily/Winged helix DNA-binding domain"/>
    <property type="match status" value="1"/>
</dbReference>
<keyword evidence="2" id="KW-0238">DNA-binding</keyword>
<dbReference type="InterPro" id="IPR011711">
    <property type="entry name" value="GntR_C"/>
</dbReference>
<accession>A0A2S7N3R6</accession>
<dbReference type="Proteomes" id="UP000239663">
    <property type="component" value="Unassembled WGS sequence"/>
</dbReference>
<dbReference type="AlphaFoldDB" id="A0A2S7N3R6"/>
<dbReference type="InterPro" id="IPR008920">
    <property type="entry name" value="TF_FadR/GntR_C"/>
</dbReference>
<dbReference type="PANTHER" id="PTHR43537:SF24">
    <property type="entry name" value="GLUCONATE OPERON TRANSCRIPTIONAL REPRESSOR"/>
    <property type="match status" value="1"/>
</dbReference>
<dbReference type="SMART" id="SM00345">
    <property type="entry name" value="HTH_GNTR"/>
    <property type="match status" value="1"/>
</dbReference>
<sequence length="218" mass="25031">MSKKEFVYKHLRTSILDGTFGSGQRIVIDQVAKEMGMSIIPVREAIRQLESDGLITYKPYSGAVVTSIDEKEYIDTLMVLSVLEGYATALSSEHLTSIDISRLIQLNRDMEKAVEEFEFELFGDLNRTFHASIIQKCGNPVLIEKIEETQDRMDRVRKSIFSMVPKRAQQSIQEHAELIQCLKEKAPSEQIEAIIRNHRKNTVEAFLNRKDKNEQQIL</sequence>
<dbReference type="Pfam" id="PF07729">
    <property type="entry name" value="FCD"/>
    <property type="match status" value="1"/>
</dbReference>
<dbReference type="PROSITE" id="PS50949">
    <property type="entry name" value="HTH_GNTR"/>
    <property type="match status" value="1"/>
</dbReference>
<evidence type="ECO:0000256" key="3">
    <source>
        <dbReference type="ARBA" id="ARBA00023163"/>
    </source>
</evidence>
<dbReference type="PANTHER" id="PTHR43537">
    <property type="entry name" value="TRANSCRIPTIONAL REGULATOR, GNTR FAMILY"/>
    <property type="match status" value="1"/>
</dbReference>
<name>A0A2S7N3R6_9BACI</name>
<dbReference type="OrthoDB" id="114741at2"/>
<dbReference type="SMART" id="SM00895">
    <property type="entry name" value="FCD"/>
    <property type="match status" value="1"/>
</dbReference>
<dbReference type="InterPro" id="IPR036388">
    <property type="entry name" value="WH-like_DNA-bd_sf"/>
</dbReference>
<organism evidence="5 6">
    <name type="scientific">Pradoshia eiseniae</name>
    <dbReference type="NCBI Taxonomy" id="2064768"/>
    <lineage>
        <taxon>Bacteria</taxon>
        <taxon>Bacillati</taxon>
        <taxon>Bacillota</taxon>
        <taxon>Bacilli</taxon>
        <taxon>Bacillales</taxon>
        <taxon>Bacillaceae</taxon>
        <taxon>Pradoshia</taxon>
    </lineage>
</organism>
<dbReference type="Gene3D" id="1.20.120.530">
    <property type="entry name" value="GntR ligand-binding domain-like"/>
    <property type="match status" value="1"/>
</dbReference>
<dbReference type="RefSeq" id="WP_104847763.1">
    <property type="nucleotide sequence ID" value="NZ_PKOZ01000001.1"/>
</dbReference>
<gene>
    <name evidence="5" type="ORF">CYL18_01875</name>
</gene>
<evidence type="ECO:0000259" key="4">
    <source>
        <dbReference type="PROSITE" id="PS50949"/>
    </source>
</evidence>
<dbReference type="SUPFAM" id="SSF46785">
    <property type="entry name" value="Winged helix' DNA-binding domain"/>
    <property type="match status" value="1"/>
</dbReference>
<evidence type="ECO:0000313" key="6">
    <source>
        <dbReference type="Proteomes" id="UP000239663"/>
    </source>
</evidence>